<dbReference type="Pfam" id="PF01325">
    <property type="entry name" value="Fe_dep_repress"/>
    <property type="match status" value="1"/>
</dbReference>
<dbReference type="Gene3D" id="1.10.10.10">
    <property type="entry name" value="Winged helix-like DNA-binding domain superfamily/Winged helix DNA-binding domain"/>
    <property type="match status" value="1"/>
</dbReference>
<dbReference type="Gene3D" id="1.10.60.10">
    <property type="entry name" value="Iron dependent repressor, metal binding and dimerisation domain"/>
    <property type="match status" value="1"/>
</dbReference>
<dbReference type="GO" id="GO:0046914">
    <property type="term" value="F:transition metal ion binding"/>
    <property type="evidence" value="ECO:0007669"/>
    <property type="project" value="InterPro"/>
</dbReference>
<dbReference type="InterPro" id="IPR022687">
    <property type="entry name" value="HTH_DTXR"/>
</dbReference>
<evidence type="ECO:0000313" key="7">
    <source>
        <dbReference type="Proteomes" id="UP000261257"/>
    </source>
</evidence>
<dbReference type="Pfam" id="PF02742">
    <property type="entry name" value="Fe_dep_repr_C"/>
    <property type="match status" value="1"/>
</dbReference>
<protein>
    <submittedName>
        <fullName evidence="6">Metal-dependent transcriptional regulator</fullName>
    </submittedName>
</protein>
<dbReference type="AlphaFoldDB" id="A0A3E4U8F1"/>
<evidence type="ECO:0000256" key="4">
    <source>
        <dbReference type="ARBA" id="ARBA00023163"/>
    </source>
</evidence>
<evidence type="ECO:0000259" key="5">
    <source>
        <dbReference type="PROSITE" id="PS50944"/>
    </source>
</evidence>
<dbReference type="SMART" id="SM00529">
    <property type="entry name" value="HTH_DTXR"/>
    <property type="match status" value="1"/>
</dbReference>
<dbReference type="PANTHER" id="PTHR33238">
    <property type="entry name" value="IRON (METAL) DEPENDENT REPRESSOR, DTXR FAMILY"/>
    <property type="match status" value="1"/>
</dbReference>
<evidence type="ECO:0000256" key="2">
    <source>
        <dbReference type="ARBA" id="ARBA00023015"/>
    </source>
</evidence>
<dbReference type="InterPro" id="IPR036421">
    <property type="entry name" value="Fe_dep_repressor_sf"/>
</dbReference>
<keyword evidence="2" id="KW-0805">Transcription regulation</keyword>
<name>A0A3E4U8F1_9FIRM</name>
<evidence type="ECO:0000256" key="3">
    <source>
        <dbReference type="ARBA" id="ARBA00023125"/>
    </source>
</evidence>
<comment type="similarity">
    <text evidence="1">Belongs to the DtxR/MntR family.</text>
</comment>
<dbReference type="PROSITE" id="PS50944">
    <property type="entry name" value="HTH_DTXR"/>
    <property type="match status" value="1"/>
</dbReference>
<dbReference type="GO" id="GO:0003700">
    <property type="term" value="F:DNA-binding transcription factor activity"/>
    <property type="evidence" value="ECO:0007669"/>
    <property type="project" value="InterPro"/>
</dbReference>
<dbReference type="InterPro" id="IPR050536">
    <property type="entry name" value="DtxR_MntR_Metal-Reg"/>
</dbReference>
<dbReference type="InterPro" id="IPR036388">
    <property type="entry name" value="WH-like_DNA-bd_sf"/>
</dbReference>
<feature type="domain" description="HTH dtxR-type" evidence="5">
    <location>
        <begin position="1"/>
        <end position="68"/>
    </location>
</feature>
<dbReference type="SUPFAM" id="SSF46785">
    <property type="entry name" value="Winged helix' DNA-binding domain"/>
    <property type="match status" value="1"/>
</dbReference>
<dbReference type="GO" id="GO:0003677">
    <property type="term" value="F:DNA binding"/>
    <property type="evidence" value="ECO:0007669"/>
    <property type="project" value="UniProtKB-KW"/>
</dbReference>
<organism evidence="6 7">
    <name type="scientific">Hungatella hathewayi</name>
    <dbReference type="NCBI Taxonomy" id="154046"/>
    <lineage>
        <taxon>Bacteria</taxon>
        <taxon>Bacillati</taxon>
        <taxon>Bacillota</taxon>
        <taxon>Clostridia</taxon>
        <taxon>Lachnospirales</taxon>
        <taxon>Lachnospiraceae</taxon>
        <taxon>Hungatella</taxon>
    </lineage>
</organism>
<dbReference type="RefSeq" id="WP_117622250.1">
    <property type="nucleotide sequence ID" value="NZ_QRQF01000010.1"/>
</dbReference>
<dbReference type="InterPro" id="IPR001367">
    <property type="entry name" value="Fe_dep_repressor"/>
</dbReference>
<evidence type="ECO:0000313" key="6">
    <source>
        <dbReference type="EMBL" id="RGM04590.1"/>
    </source>
</evidence>
<sequence>MTLKKSLGKSLEDYLEVILILQHKGGMVRSIDVADYMGFSKPSISRAVKELKAKGLLITDRNNFLHLTDTGKLIAEKIYERHCFFTKYLIKMGVDPKLAESDTYKLEHVISDESFQKLKESTRIWSEKEEV</sequence>
<keyword evidence="4" id="KW-0804">Transcription</keyword>
<dbReference type="Proteomes" id="UP000261257">
    <property type="component" value="Unassembled WGS sequence"/>
</dbReference>
<dbReference type="SUPFAM" id="SSF47979">
    <property type="entry name" value="Iron-dependent repressor protein, dimerization domain"/>
    <property type="match status" value="1"/>
</dbReference>
<evidence type="ECO:0000256" key="1">
    <source>
        <dbReference type="ARBA" id="ARBA00007871"/>
    </source>
</evidence>
<gene>
    <name evidence="6" type="ORF">DXC39_12150</name>
</gene>
<comment type="caution">
    <text evidence="6">The sequence shown here is derived from an EMBL/GenBank/DDBJ whole genome shotgun (WGS) entry which is preliminary data.</text>
</comment>
<dbReference type="InterPro" id="IPR022689">
    <property type="entry name" value="Iron_dep_repressor"/>
</dbReference>
<dbReference type="GO" id="GO:0046983">
    <property type="term" value="F:protein dimerization activity"/>
    <property type="evidence" value="ECO:0007669"/>
    <property type="project" value="InterPro"/>
</dbReference>
<dbReference type="InterPro" id="IPR036390">
    <property type="entry name" value="WH_DNA-bd_sf"/>
</dbReference>
<keyword evidence="3" id="KW-0238">DNA-binding</keyword>
<dbReference type="EMBL" id="QSSQ01000009">
    <property type="protein sequence ID" value="RGM04590.1"/>
    <property type="molecule type" value="Genomic_DNA"/>
</dbReference>
<dbReference type="PANTHER" id="PTHR33238:SF7">
    <property type="entry name" value="IRON-DEPENDENT TRANSCRIPTIONAL REGULATOR"/>
    <property type="match status" value="1"/>
</dbReference>
<proteinExistence type="inferred from homology"/>
<accession>A0A3E4U8F1</accession>
<reference evidence="6 7" key="1">
    <citation type="submission" date="2018-08" db="EMBL/GenBank/DDBJ databases">
        <title>A genome reference for cultivated species of the human gut microbiota.</title>
        <authorList>
            <person name="Zou Y."/>
            <person name="Xue W."/>
            <person name="Luo G."/>
        </authorList>
    </citation>
    <scope>NUCLEOTIDE SEQUENCE [LARGE SCALE GENOMIC DNA]</scope>
    <source>
        <strain evidence="6 7">TF05-11AC</strain>
    </source>
</reference>